<evidence type="ECO:0000256" key="2">
    <source>
        <dbReference type="ARBA" id="ARBA00022598"/>
    </source>
</evidence>
<evidence type="ECO:0000256" key="6">
    <source>
        <dbReference type="HAMAP-Rule" id="MF_01926"/>
    </source>
</evidence>
<comment type="function">
    <text evidence="6">Part of the phosphoribosylformylglycinamidine synthase complex involved in the purines biosynthetic pathway. Catalyzes the ATP-dependent conversion of formylglycinamide ribonucleotide (FGAR) and glutamine to yield formylglycinamidine ribonucleotide (FGAM) and glutamate. The FGAM synthase complex is composed of three subunits. PurQ produces an ammonia molecule by converting glutamine to glutamate. PurL transfers the ammonia molecule to FGAR to form FGAM in an ATP-dependent manner. PurS interacts with PurQ and PurL and is thought to assist in the transfer of the ammonia molecule from PurQ to PurL.</text>
</comment>
<evidence type="ECO:0000256" key="4">
    <source>
        <dbReference type="ARBA" id="ARBA00022755"/>
    </source>
</evidence>
<evidence type="ECO:0000313" key="7">
    <source>
        <dbReference type="EMBL" id="PTL86776.1"/>
    </source>
</evidence>
<dbReference type="PANTHER" id="PTHR34696:SF1">
    <property type="entry name" value="PHOSPHORIBOSYLFORMYLGLYCINAMIDINE SYNTHASE SUBUNIT PURS"/>
    <property type="match status" value="1"/>
</dbReference>
<accession>A0A2T4VYC7</accession>
<organism evidence="7 8">
    <name type="scientific">Candidatus Liberibacter europaeus</name>
    <dbReference type="NCBI Taxonomy" id="744859"/>
    <lineage>
        <taxon>Bacteria</taxon>
        <taxon>Pseudomonadati</taxon>
        <taxon>Pseudomonadota</taxon>
        <taxon>Alphaproteobacteria</taxon>
        <taxon>Hyphomicrobiales</taxon>
        <taxon>Rhizobiaceae</taxon>
        <taxon>Liberibacter</taxon>
    </lineage>
</organism>
<dbReference type="GO" id="GO:0004642">
    <property type="term" value="F:phosphoribosylformylglycinamidine synthase activity"/>
    <property type="evidence" value="ECO:0007669"/>
    <property type="project" value="UniProtKB-UniRule"/>
</dbReference>
<comment type="similarity">
    <text evidence="6">Belongs to the PurS family.</text>
</comment>
<protein>
    <recommendedName>
        <fullName evidence="6">Phosphoribosylformylglycinamidine synthase subunit PurS</fullName>
        <shortName evidence="6">FGAM synthase</shortName>
        <ecNumber evidence="6">6.3.5.3</ecNumber>
    </recommendedName>
    <alternativeName>
        <fullName evidence="6">Formylglycinamide ribonucleotide amidotransferase subunit III</fullName>
        <shortName evidence="6">FGAR amidotransferase III</shortName>
        <shortName evidence="6">FGAR-AT III</shortName>
    </alternativeName>
    <alternativeName>
        <fullName evidence="6">Phosphoribosylformylglycinamidine synthase subunit III</fullName>
    </alternativeName>
</protein>
<evidence type="ECO:0000256" key="1">
    <source>
        <dbReference type="ARBA" id="ARBA00022490"/>
    </source>
</evidence>
<dbReference type="Gene3D" id="3.30.1280.10">
    <property type="entry name" value="Phosphoribosylformylglycinamidine synthase subunit PurS"/>
    <property type="match status" value="1"/>
</dbReference>
<dbReference type="GO" id="GO:0006189">
    <property type="term" value="P:'de novo' IMP biosynthetic process"/>
    <property type="evidence" value="ECO:0007669"/>
    <property type="project" value="UniProtKB-UniRule"/>
</dbReference>
<dbReference type="Pfam" id="PF02700">
    <property type="entry name" value="PurS"/>
    <property type="match status" value="1"/>
</dbReference>
<comment type="pathway">
    <text evidence="6">Purine metabolism; IMP biosynthesis via de novo pathway; 5-amino-1-(5-phospho-D-ribosyl)imidazole from N(2)-formyl-N(1)-(5-phospho-D-ribosyl)glycinamide: step 1/2.</text>
</comment>
<dbReference type="UniPathway" id="UPA00074">
    <property type="reaction ID" value="UER00128"/>
</dbReference>
<evidence type="ECO:0000256" key="5">
    <source>
        <dbReference type="ARBA" id="ARBA00022840"/>
    </source>
</evidence>
<evidence type="ECO:0000256" key="3">
    <source>
        <dbReference type="ARBA" id="ARBA00022741"/>
    </source>
</evidence>
<reference evidence="8" key="1">
    <citation type="submission" date="2018-02" db="EMBL/GenBank/DDBJ databases">
        <title>Genome sequence of Candidatus Liberibacter europaeus.</title>
        <authorList>
            <person name="Frampton R.A."/>
            <person name="Thompson S.M."/>
            <person name="David C."/>
            <person name="Addison S.M."/>
            <person name="Smith G.R."/>
        </authorList>
    </citation>
    <scope>NUCLEOTIDE SEQUENCE [LARGE SCALE GENOMIC DNA]</scope>
</reference>
<dbReference type="EMBL" id="PSQJ01000002">
    <property type="protein sequence ID" value="PTL86776.1"/>
    <property type="molecule type" value="Genomic_DNA"/>
</dbReference>
<keyword evidence="4 6" id="KW-0658">Purine biosynthesis</keyword>
<dbReference type="AlphaFoldDB" id="A0A2T4VYC7"/>
<dbReference type="Proteomes" id="UP000240811">
    <property type="component" value="Unassembled WGS sequence"/>
</dbReference>
<sequence>MIKASVVVKLKKDVFDPQGNALNSALSNIGFHNIRQIRQGKIFDIEIEENDHDVAIKDIESICKNLLANLVIEEYNINVEKIDNLK</sequence>
<dbReference type="GO" id="GO:0005524">
    <property type="term" value="F:ATP binding"/>
    <property type="evidence" value="ECO:0007669"/>
    <property type="project" value="UniProtKB-UniRule"/>
</dbReference>
<comment type="catalytic activity">
    <reaction evidence="6">
        <text>N(2)-formyl-N(1)-(5-phospho-beta-D-ribosyl)glycinamide + L-glutamine + ATP + H2O = 2-formamido-N(1)-(5-O-phospho-beta-D-ribosyl)acetamidine + L-glutamate + ADP + phosphate + H(+)</text>
        <dbReference type="Rhea" id="RHEA:17129"/>
        <dbReference type="ChEBI" id="CHEBI:15377"/>
        <dbReference type="ChEBI" id="CHEBI:15378"/>
        <dbReference type="ChEBI" id="CHEBI:29985"/>
        <dbReference type="ChEBI" id="CHEBI:30616"/>
        <dbReference type="ChEBI" id="CHEBI:43474"/>
        <dbReference type="ChEBI" id="CHEBI:58359"/>
        <dbReference type="ChEBI" id="CHEBI:147286"/>
        <dbReference type="ChEBI" id="CHEBI:147287"/>
        <dbReference type="ChEBI" id="CHEBI:456216"/>
        <dbReference type="EC" id="6.3.5.3"/>
    </reaction>
</comment>
<comment type="caution">
    <text evidence="7">The sequence shown here is derived from an EMBL/GenBank/DDBJ whole genome shotgun (WGS) entry which is preliminary data.</text>
</comment>
<dbReference type="EC" id="6.3.5.3" evidence="6"/>
<keyword evidence="1 6" id="KW-0963">Cytoplasm</keyword>
<evidence type="ECO:0000313" key="8">
    <source>
        <dbReference type="Proteomes" id="UP000240811"/>
    </source>
</evidence>
<comment type="subunit">
    <text evidence="6">Part of the FGAM synthase complex composed of 1 PurL, 1 PurQ and 2 PurS subunits.</text>
</comment>
<dbReference type="InterPro" id="IPR003850">
    <property type="entry name" value="PurS"/>
</dbReference>
<dbReference type="HAMAP" id="MF_01926">
    <property type="entry name" value="PurS"/>
    <property type="match status" value="1"/>
</dbReference>
<dbReference type="GO" id="GO:0005737">
    <property type="term" value="C:cytoplasm"/>
    <property type="evidence" value="ECO:0007669"/>
    <property type="project" value="UniProtKB-SubCell"/>
</dbReference>
<keyword evidence="3 6" id="KW-0547">Nucleotide-binding</keyword>
<dbReference type="NCBIfam" id="TIGR00302">
    <property type="entry name" value="phosphoribosylformylglycinamidine synthase subunit PurS"/>
    <property type="match status" value="1"/>
</dbReference>
<name>A0A2T4VYC7_9HYPH</name>
<dbReference type="PANTHER" id="PTHR34696">
    <property type="entry name" value="PHOSPHORIBOSYLFORMYLGLYCINAMIDINE SYNTHASE SUBUNIT PURS"/>
    <property type="match status" value="1"/>
</dbReference>
<comment type="subcellular location">
    <subcellularLocation>
        <location evidence="6">Cytoplasm</location>
    </subcellularLocation>
</comment>
<proteinExistence type="inferred from homology"/>
<dbReference type="NCBIfam" id="NF004630">
    <property type="entry name" value="PRK05974.1"/>
    <property type="match status" value="1"/>
</dbReference>
<dbReference type="SUPFAM" id="SSF82697">
    <property type="entry name" value="PurS-like"/>
    <property type="match status" value="1"/>
</dbReference>
<keyword evidence="5 6" id="KW-0067">ATP-binding</keyword>
<gene>
    <name evidence="6" type="primary">purS</name>
    <name evidence="7" type="ORF">C4617_02970</name>
</gene>
<keyword evidence="2 6" id="KW-0436">Ligase</keyword>
<dbReference type="InterPro" id="IPR036604">
    <property type="entry name" value="PurS-like_sf"/>
</dbReference>